<feature type="compositionally biased region" description="Polar residues" evidence="1">
    <location>
        <begin position="534"/>
        <end position="543"/>
    </location>
</feature>
<dbReference type="CDD" id="cd17470">
    <property type="entry name" value="T3SS_Flik_C"/>
    <property type="match status" value="1"/>
</dbReference>
<dbReference type="Gene3D" id="3.30.750.140">
    <property type="match status" value="1"/>
</dbReference>
<reference evidence="3 4" key="1">
    <citation type="submission" date="2019-03" db="EMBL/GenBank/DDBJ databases">
        <title>Genomic Encyclopedia of Archaeal and Bacterial Type Strains, Phase II (KMG-II): from individual species to whole genera.</title>
        <authorList>
            <person name="Goeker M."/>
        </authorList>
    </citation>
    <scope>NUCLEOTIDE SEQUENCE [LARGE SCALE GENOMIC DNA]</scope>
    <source>
        <strain evidence="3 4">DSM 27697</strain>
    </source>
</reference>
<feature type="compositionally biased region" description="Low complexity" evidence="1">
    <location>
        <begin position="564"/>
        <end position="575"/>
    </location>
</feature>
<keyword evidence="3" id="KW-0969">Cilium</keyword>
<dbReference type="InterPro" id="IPR021136">
    <property type="entry name" value="Flagellar_hook_control-like_C"/>
</dbReference>
<evidence type="ECO:0000256" key="1">
    <source>
        <dbReference type="SAM" id="MobiDB-lite"/>
    </source>
</evidence>
<feature type="compositionally biased region" description="Low complexity" evidence="1">
    <location>
        <begin position="236"/>
        <end position="250"/>
    </location>
</feature>
<evidence type="ECO:0000313" key="3">
    <source>
        <dbReference type="EMBL" id="TCK07072.1"/>
    </source>
</evidence>
<dbReference type="Proteomes" id="UP000294546">
    <property type="component" value="Unassembled WGS sequence"/>
</dbReference>
<dbReference type="OrthoDB" id="1792985at2"/>
<feature type="domain" description="Flagellar hook-length control protein-like C-terminal" evidence="2">
    <location>
        <begin position="605"/>
        <end position="688"/>
    </location>
</feature>
<feature type="region of interest" description="Disordered" evidence="1">
    <location>
        <begin position="675"/>
        <end position="723"/>
    </location>
</feature>
<feature type="compositionally biased region" description="Polar residues" evidence="1">
    <location>
        <begin position="178"/>
        <end position="192"/>
    </location>
</feature>
<proteinExistence type="predicted"/>
<feature type="compositionally biased region" description="Low complexity" evidence="1">
    <location>
        <begin position="391"/>
        <end position="400"/>
    </location>
</feature>
<dbReference type="AlphaFoldDB" id="A0A4R1GRC9"/>
<name>A0A4R1GRC9_9GAMM</name>
<dbReference type="InterPro" id="IPR052563">
    <property type="entry name" value="FliK"/>
</dbReference>
<feature type="compositionally biased region" description="Basic and acidic residues" evidence="1">
    <location>
        <begin position="315"/>
        <end position="324"/>
    </location>
</feature>
<evidence type="ECO:0000313" key="4">
    <source>
        <dbReference type="Proteomes" id="UP000294546"/>
    </source>
</evidence>
<dbReference type="InterPro" id="IPR038610">
    <property type="entry name" value="FliK-like_C_sf"/>
</dbReference>
<feature type="compositionally biased region" description="Basic and acidic residues" evidence="1">
    <location>
        <begin position="111"/>
        <end position="122"/>
    </location>
</feature>
<keyword evidence="3" id="KW-0966">Cell projection</keyword>
<gene>
    <name evidence="3" type="ORF">CLV83_1929</name>
</gene>
<feature type="compositionally biased region" description="Polar residues" evidence="1">
    <location>
        <begin position="39"/>
        <end position="51"/>
    </location>
</feature>
<feature type="compositionally biased region" description="Basic and acidic residues" evidence="1">
    <location>
        <begin position="197"/>
        <end position="211"/>
    </location>
</feature>
<feature type="compositionally biased region" description="Low complexity" evidence="1">
    <location>
        <begin position="1"/>
        <end position="36"/>
    </location>
</feature>
<feature type="region of interest" description="Disordered" evidence="1">
    <location>
        <begin position="445"/>
        <end position="579"/>
    </location>
</feature>
<protein>
    <submittedName>
        <fullName evidence="3">Flagellar hook-length control protein FliK</fullName>
    </submittedName>
</protein>
<dbReference type="EMBL" id="SMFU01000008">
    <property type="protein sequence ID" value="TCK07072.1"/>
    <property type="molecule type" value="Genomic_DNA"/>
</dbReference>
<dbReference type="PANTHER" id="PTHR37533">
    <property type="entry name" value="FLAGELLAR HOOK-LENGTH CONTROL PROTEIN"/>
    <property type="match status" value="1"/>
</dbReference>
<feature type="compositionally biased region" description="Basic and acidic residues" evidence="1">
    <location>
        <begin position="85"/>
        <end position="102"/>
    </location>
</feature>
<sequence>MPSSSVSVSPISVSVSISPSRPAAAGSAAAVESEAGFQQWMNNAQNRQRTSGGEGGDPLPSEGKDLPAQRQEAQGVAADKTPNGDMDKASGSEAEKSHKGDVDNASGGETDLAHRADADKNPAAEADEAESGDTDKAQRTEADNSQNDASQEIPRADLSGASDAVSADDVQKVDGESSALTGDTSRAGQNEAQKVAGETEPKAAADSKVGDVPDVASKPASGVDLPEGAGKATESQMAQAQAGAAVAEAANEPSVRVSTPTADAQASTASGVSQAGTGKRVQDTEQAGDVGKVASRERGDKPQSPEVVGAGSRDSANDRSHISAEGRSIPEPPPLPEQAARPEVREAALENGRVGPQQTQSEPVRGDRPVAEMPGTGAQSDVEAVALKSEAPSAAPAAIDGAGGDVAQGRVEQRNVEQGHVGTAVQVGQAEQVVEGRDTAAAAQLAAQAQPVTDSDPSIEQVRPLSARDTVAQAVERNTDMGTAAKHPGDGSAQFVAQGAQSPQQGAARAQSDPLLSQQAQQLQSGGQPAQSADTDQNGQSSKAGGALFTADSRSSADPGGLGAQSQQQNSATTQPGVAAQRFEASAVALAQRLQDPAWGRAMGQRAVMMAQYGPRSAEIQLDPPELGAMQVRVHLNGKDQVSVSFTSPHPQVREAIEQQLPRLKEMFAEQGMDLNQSSVSDQSAREQRDESGGERGRQSGSQAYGDSGSAGESLINVTQAPVGLVDYYA</sequence>
<comment type="caution">
    <text evidence="3">The sequence shown here is derived from an EMBL/GenBank/DDBJ whole genome shotgun (WGS) entry which is preliminary data.</text>
</comment>
<keyword evidence="4" id="KW-1185">Reference proteome</keyword>
<feature type="compositionally biased region" description="Basic and acidic residues" evidence="1">
    <location>
        <begin position="684"/>
        <end position="698"/>
    </location>
</feature>
<feature type="compositionally biased region" description="Basic and acidic residues" evidence="1">
    <location>
        <begin position="133"/>
        <end position="142"/>
    </location>
</feature>
<dbReference type="PANTHER" id="PTHR37533:SF2">
    <property type="entry name" value="FLAGELLAR HOOK-LENGTH CONTROL PROTEIN"/>
    <property type="match status" value="1"/>
</dbReference>
<evidence type="ECO:0000259" key="2">
    <source>
        <dbReference type="Pfam" id="PF02120"/>
    </source>
</evidence>
<feature type="compositionally biased region" description="Basic and acidic residues" evidence="1">
    <location>
        <begin position="294"/>
        <end position="303"/>
    </location>
</feature>
<keyword evidence="3" id="KW-0282">Flagellum</keyword>
<accession>A0A4R1GRC9</accession>
<organism evidence="3 4">
    <name type="scientific">Marinobacterium mangrovicola</name>
    <dbReference type="NCBI Taxonomy" id="1476959"/>
    <lineage>
        <taxon>Bacteria</taxon>
        <taxon>Pseudomonadati</taxon>
        <taxon>Pseudomonadota</taxon>
        <taxon>Gammaproteobacteria</taxon>
        <taxon>Oceanospirillales</taxon>
        <taxon>Oceanospirillaceae</taxon>
        <taxon>Marinobacterium</taxon>
    </lineage>
</organism>
<feature type="compositionally biased region" description="Polar residues" evidence="1">
    <location>
        <begin position="256"/>
        <end position="276"/>
    </location>
</feature>
<dbReference type="Pfam" id="PF02120">
    <property type="entry name" value="Flg_hook"/>
    <property type="match status" value="1"/>
</dbReference>
<feature type="compositionally biased region" description="Low complexity" evidence="1">
    <location>
        <begin position="497"/>
        <end position="533"/>
    </location>
</feature>
<feature type="region of interest" description="Disordered" evidence="1">
    <location>
        <begin position="1"/>
        <end position="410"/>
    </location>
</feature>